<protein>
    <submittedName>
        <fullName evidence="1">Retrovirus-related Pol polyprotein from transposon RE2</fullName>
    </submittedName>
</protein>
<evidence type="ECO:0000313" key="1">
    <source>
        <dbReference type="EMBL" id="RVW25065.1"/>
    </source>
</evidence>
<organism evidence="1 2">
    <name type="scientific">Vitis vinifera</name>
    <name type="common">Grape</name>
    <dbReference type="NCBI Taxonomy" id="29760"/>
    <lineage>
        <taxon>Eukaryota</taxon>
        <taxon>Viridiplantae</taxon>
        <taxon>Streptophyta</taxon>
        <taxon>Embryophyta</taxon>
        <taxon>Tracheophyta</taxon>
        <taxon>Spermatophyta</taxon>
        <taxon>Magnoliopsida</taxon>
        <taxon>eudicotyledons</taxon>
        <taxon>Gunneridae</taxon>
        <taxon>Pentapetalae</taxon>
        <taxon>rosids</taxon>
        <taxon>Vitales</taxon>
        <taxon>Vitaceae</taxon>
        <taxon>Viteae</taxon>
        <taxon>Vitis</taxon>
    </lineage>
</organism>
<evidence type="ECO:0000313" key="2">
    <source>
        <dbReference type="Proteomes" id="UP000288805"/>
    </source>
</evidence>
<dbReference type="Proteomes" id="UP000288805">
    <property type="component" value="Unassembled WGS sequence"/>
</dbReference>
<comment type="caution">
    <text evidence="1">The sequence shown here is derived from an EMBL/GenBank/DDBJ whole genome shotgun (WGS) entry which is preliminary data.</text>
</comment>
<reference evidence="1 2" key="1">
    <citation type="journal article" date="2018" name="PLoS Genet.">
        <title>Population sequencing reveals clonal diversity and ancestral inbreeding in the grapevine cultivar Chardonnay.</title>
        <authorList>
            <person name="Roach M.J."/>
            <person name="Johnson D.L."/>
            <person name="Bohlmann J."/>
            <person name="van Vuuren H.J."/>
            <person name="Jones S.J."/>
            <person name="Pretorius I.S."/>
            <person name="Schmidt S.A."/>
            <person name="Borneman A.R."/>
        </authorList>
    </citation>
    <scope>NUCLEOTIDE SEQUENCE [LARGE SCALE GENOMIC DNA]</scope>
    <source>
        <strain evidence="2">cv. Chardonnay</strain>
        <tissue evidence="1">Leaf</tissue>
    </source>
</reference>
<dbReference type="CDD" id="cd09272">
    <property type="entry name" value="RNase_HI_RT_Ty1"/>
    <property type="match status" value="1"/>
</dbReference>
<dbReference type="PANTHER" id="PTHR11439">
    <property type="entry name" value="GAG-POL-RELATED RETROTRANSPOSON"/>
    <property type="match status" value="1"/>
</dbReference>
<dbReference type="InterPro" id="IPR043502">
    <property type="entry name" value="DNA/RNA_pol_sf"/>
</dbReference>
<proteinExistence type="predicted"/>
<accession>A0A438CPC5</accession>
<gene>
    <name evidence="1" type="primary">RE2_839</name>
    <name evidence="1" type="ORF">CK203_113802</name>
</gene>
<dbReference type="EMBL" id="QGNW01002141">
    <property type="protein sequence ID" value="RVW25065.1"/>
    <property type="molecule type" value="Genomic_DNA"/>
</dbReference>
<sequence length="385" mass="43402">MARGNQSNVRAVVRFFDLSPMEDSGSPFYLHNSTVTLPNEHSVAVTRDRMQGKMIEMGRCRGNLYVLNPTNLFPIPSSVTTISKGFTQSTVDHSLFTKYDGDSLISLLAYVDDIVIVINNSNHIEDFKRTSKGILVSQIHYALQLLSDIGFLGCKPTSTRMEANIQLSQDDGEILEDVGLYRQLISKLLYLTITQPDLSYSVNPLSQYLANPRSTHLRAIHRILQYIKGTIGQGMYFPFSSTTQLKAFIDSDWGACIDIRRSINGFCIFLGESLISWKFRKQSTFSRLSAEAEYQAMANTTCELVWLMSFLPDFCIEHKQPTILFCDNEATVHIAANLVFHEQTKHIEIDCHLVCEKIQTGCLKTMHVSSQHQIADLLTKALLPT</sequence>
<name>A0A438CPC5_VITVI</name>
<dbReference type="AlphaFoldDB" id="A0A438CPC5"/>
<dbReference type="PANTHER" id="PTHR11439:SF470">
    <property type="entry name" value="CYSTEINE-RICH RLK (RECEPTOR-LIKE PROTEIN KINASE) 8"/>
    <property type="match status" value="1"/>
</dbReference>
<dbReference type="SUPFAM" id="SSF56672">
    <property type="entry name" value="DNA/RNA polymerases"/>
    <property type="match status" value="1"/>
</dbReference>